<dbReference type="EMBL" id="CP024850">
    <property type="protein sequence ID" value="QSF25356.1"/>
    <property type="molecule type" value="Genomic_DNA"/>
</dbReference>
<dbReference type="GO" id="GO:0005737">
    <property type="term" value="C:cytoplasm"/>
    <property type="evidence" value="ECO:0007669"/>
    <property type="project" value="UniProtKB-ARBA"/>
</dbReference>
<evidence type="ECO:0000256" key="2">
    <source>
        <dbReference type="ARBA" id="ARBA00023274"/>
    </source>
</evidence>
<dbReference type="GO" id="GO:0003735">
    <property type="term" value="F:structural constituent of ribosome"/>
    <property type="evidence" value="ECO:0007669"/>
    <property type="project" value="InterPro"/>
</dbReference>
<keyword evidence="5" id="KW-1185">Reference proteome</keyword>
<dbReference type="Proteomes" id="UP000663075">
    <property type="component" value="Chromosome"/>
</dbReference>
<dbReference type="AlphaFoldDB" id="A0A975A3D3"/>
<proteinExistence type="predicted"/>
<reference evidence="4" key="1">
    <citation type="submission" date="2017-11" db="EMBL/GenBank/DDBJ databases">
        <authorList>
            <person name="Jian Z."/>
        </authorList>
    </citation>
    <scope>NUCLEOTIDE SEQUENCE [LARGE SCALE GENOMIC DNA]</scope>
    <source>
        <strain evidence="4">YC</strain>
    </source>
</reference>
<name>A0A975A3D3_9PROT</name>
<organism evidence="4 5">
    <name type="scientific">Candidatus Nasuia deltocephalincola</name>
    <dbReference type="NCBI Taxonomy" id="1160784"/>
    <lineage>
        <taxon>Bacteria</taxon>
        <taxon>Pseudomonadati</taxon>
        <taxon>Pseudomonadota</taxon>
        <taxon>Betaproteobacteria</taxon>
        <taxon>Candidatus Nasuia</taxon>
    </lineage>
</organism>
<gene>
    <name evidence="4" type="primary">rpsP</name>
    <name evidence="4" type="ORF">CU086_00015</name>
</gene>
<dbReference type="SUPFAM" id="SSF54565">
    <property type="entry name" value="Ribosomal protein S16"/>
    <property type="match status" value="1"/>
</dbReference>
<dbReference type="GO" id="GO:1990904">
    <property type="term" value="C:ribonucleoprotein complex"/>
    <property type="evidence" value="ECO:0007669"/>
    <property type="project" value="UniProtKB-KW"/>
</dbReference>
<dbReference type="Gene3D" id="3.30.1320.10">
    <property type="match status" value="1"/>
</dbReference>
<dbReference type="GO" id="GO:0006412">
    <property type="term" value="P:translation"/>
    <property type="evidence" value="ECO:0007669"/>
    <property type="project" value="InterPro"/>
</dbReference>
<dbReference type="NCBIfam" id="TIGR00002">
    <property type="entry name" value="S16"/>
    <property type="match status" value="1"/>
</dbReference>
<evidence type="ECO:0000313" key="5">
    <source>
        <dbReference type="Proteomes" id="UP000663075"/>
    </source>
</evidence>
<dbReference type="GO" id="GO:0005840">
    <property type="term" value="C:ribosome"/>
    <property type="evidence" value="ECO:0007669"/>
    <property type="project" value="UniProtKB-KW"/>
</dbReference>
<protein>
    <recommendedName>
        <fullName evidence="3">30S ribosomal protein S16</fullName>
    </recommendedName>
</protein>
<accession>A0A975A3D3</accession>
<dbReference type="Pfam" id="PF00886">
    <property type="entry name" value="Ribosomal_S16"/>
    <property type="match status" value="1"/>
</dbReference>
<dbReference type="InterPro" id="IPR023803">
    <property type="entry name" value="Ribosomal_bS16_dom_sf"/>
</dbReference>
<keyword evidence="1 4" id="KW-0689">Ribosomal protein</keyword>
<keyword evidence="2" id="KW-0687">Ribonucleoprotein</keyword>
<evidence type="ECO:0000313" key="4">
    <source>
        <dbReference type="EMBL" id="QSF25356.1"/>
    </source>
</evidence>
<dbReference type="InterPro" id="IPR000307">
    <property type="entry name" value="Ribosomal_bS16"/>
</dbReference>
<evidence type="ECO:0000256" key="1">
    <source>
        <dbReference type="ARBA" id="ARBA00022980"/>
    </source>
</evidence>
<evidence type="ECO:0000256" key="3">
    <source>
        <dbReference type="ARBA" id="ARBA00035310"/>
    </source>
</evidence>
<sequence length="65" mass="7844">MFLFIVINSKSHREGKYIEKLGFYNFKLNIKFINIKKTLFWLNTGAKPTKTFSKLFNEHIKFNKK</sequence>